<dbReference type="RefSeq" id="WP_034944592.1">
    <property type="nucleotide sequence ID" value="NZ_JDST02000006.1"/>
</dbReference>
<keyword evidence="3" id="KW-1185">Reference proteome</keyword>
<feature type="chain" id="PRO_5001750984" description="Copper-binding protein" evidence="1">
    <location>
        <begin position="22"/>
        <end position="202"/>
    </location>
</feature>
<dbReference type="AlphaFoldDB" id="A0A080ML13"/>
<protein>
    <recommendedName>
        <fullName evidence="4">Copper-binding protein</fullName>
    </recommendedName>
</protein>
<dbReference type="STRING" id="1453999.AW06_000336"/>
<gene>
    <name evidence="2" type="ORF">AW06_000336</name>
</gene>
<evidence type="ECO:0008006" key="4">
    <source>
        <dbReference type="Google" id="ProtNLM"/>
    </source>
</evidence>
<proteinExistence type="predicted"/>
<dbReference type="EMBL" id="JDST02000006">
    <property type="protein sequence ID" value="KFB78294.1"/>
    <property type="molecule type" value="Genomic_DNA"/>
</dbReference>
<keyword evidence="1" id="KW-0732">Signal</keyword>
<name>A0A080ML13_9PROT</name>
<reference evidence="2" key="1">
    <citation type="submission" date="2014-02" db="EMBL/GenBank/DDBJ databases">
        <title>Expanding our view of genomic diversity in Candidatus Accumulibacter clades.</title>
        <authorList>
            <person name="Skennerton C.T."/>
            <person name="Barr J.J."/>
            <person name="Slater F.R."/>
            <person name="Bond P.L."/>
            <person name="Tyson G.W."/>
        </authorList>
    </citation>
    <scope>NUCLEOTIDE SEQUENCE [LARGE SCALE GENOMIC DNA]</scope>
</reference>
<accession>A0A080ML13</accession>
<evidence type="ECO:0000256" key="1">
    <source>
        <dbReference type="SAM" id="SignalP"/>
    </source>
</evidence>
<sequence length="202" mass="21207">MRISSALAAVALILLPLAVSAQQPAVAEAVAAVGPGKFAGLIEARATLLVESIDKASRSIVLKNARGEQMKVIAGDEIKNFDQIKAGDQVVTTYTQELMMTLKKGGGALRERIDSSQQGSASASAGQKPAAYEAKEVAFIADVQQVDLKKKTVTLRGAKKTVTLKIRDPEQLKLISKGDQVEGIFSEAVAIAVVPAPAKAKK</sequence>
<evidence type="ECO:0000313" key="3">
    <source>
        <dbReference type="Proteomes" id="UP000021315"/>
    </source>
</evidence>
<evidence type="ECO:0000313" key="2">
    <source>
        <dbReference type="EMBL" id="KFB78294.1"/>
    </source>
</evidence>
<organism evidence="2 3">
    <name type="scientific">Candidatus Accumulibacter cognatus</name>
    <dbReference type="NCBI Taxonomy" id="2954383"/>
    <lineage>
        <taxon>Bacteria</taxon>
        <taxon>Pseudomonadati</taxon>
        <taxon>Pseudomonadota</taxon>
        <taxon>Betaproteobacteria</taxon>
        <taxon>Candidatus Accumulibacter</taxon>
    </lineage>
</organism>
<comment type="caution">
    <text evidence="2">The sequence shown here is derived from an EMBL/GenBank/DDBJ whole genome shotgun (WGS) entry which is preliminary data.</text>
</comment>
<dbReference type="Proteomes" id="UP000021315">
    <property type="component" value="Unassembled WGS sequence"/>
</dbReference>
<feature type="signal peptide" evidence="1">
    <location>
        <begin position="1"/>
        <end position="21"/>
    </location>
</feature>